<evidence type="ECO:0000313" key="9">
    <source>
        <dbReference type="Proteomes" id="UP001497600"/>
    </source>
</evidence>
<dbReference type="Pfam" id="PF07690">
    <property type="entry name" value="MFS_1"/>
    <property type="match status" value="1"/>
</dbReference>
<dbReference type="Proteomes" id="UP001497600">
    <property type="component" value="Chromosome C"/>
</dbReference>
<dbReference type="SUPFAM" id="SSF103473">
    <property type="entry name" value="MFS general substrate transporter"/>
    <property type="match status" value="1"/>
</dbReference>
<feature type="transmembrane region" description="Helical" evidence="6">
    <location>
        <begin position="617"/>
        <end position="639"/>
    </location>
</feature>
<feature type="transmembrane region" description="Helical" evidence="6">
    <location>
        <begin position="372"/>
        <end position="395"/>
    </location>
</feature>
<comment type="subcellular location">
    <subcellularLocation>
        <location evidence="1">Membrane</location>
        <topology evidence="1">Multi-pass membrane protein</topology>
    </subcellularLocation>
</comment>
<feature type="transmembrane region" description="Helical" evidence="6">
    <location>
        <begin position="282"/>
        <end position="302"/>
    </location>
</feature>
<evidence type="ECO:0000256" key="5">
    <source>
        <dbReference type="SAM" id="MobiDB-lite"/>
    </source>
</evidence>
<dbReference type="PANTHER" id="PTHR23502:SF60">
    <property type="entry name" value="MAJOR FACILITATOR SUPERFAMILY (MFS) PROFILE DOMAIN-CONTAINING PROTEIN-RELATED"/>
    <property type="match status" value="1"/>
</dbReference>
<reference evidence="8 9" key="1">
    <citation type="submission" date="2024-01" db="EMBL/GenBank/DDBJ databases">
        <authorList>
            <consortium name="Genoscope - CEA"/>
            <person name="William W."/>
        </authorList>
    </citation>
    <scope>NUCLEOTIDE SEQUENCE [LARGE SCALE GENOMIC DNA]</scope>
    <source>
        <strain evidence="8 9">29B2s-10</strain>
    </source>
</reference>
<evidence type="ECO:0000256" key="2">
    <source>
        <dbReference type="ARBA" id="ARBA00022692"/>
    </source>
</evidence>
<feature type="transmembrane region" description="Helical" evidence="6">
    <location>
        <begin position="401"/>
        <end position="421"/>
    </location>
</feature>
<feature type="transmembrane region" description="Helical" evidence="6">
    <location>
        <begin position="478"/>
        <end position="497"/>
    </location>
</feature>
<proteinExistence type="predicted"/>
<feature type="transmembrane region" description="Helical" evidence="6">
    <location>
        <begin position="558"/>
        <end position="577"/>
    </location>
</feature>
<gene>
    <name evidence="8" type="primary">FLU1</name>
    <name evidence="8" type="ORF">CAAN4_C00914</name>
</gene>
<dbReference type="InterPro" id="IPR036259">
    <property type="entry name" value="MFS_trans_sf"/>
</dbReference>
<dbReference type="PANTHER" id="PTHR23502">
    <property type="entry name" value="MAJOR FACILITATOR SUPERFAMILY"/>
    <property type="match status" value="1"/>
</dbReference>
<dbReference type="InterPro" id="IPR011701">
    <property type="entry name" value="MFS"/>
</dbReference>
<accession>A0ABP0EBS1</accession>
<evidence type="ECO:0000256" key="1">
    <source>
        <dbReference type="ARBA" id="ARBA00004141"/>
    </source>
</evidence>
<dbReference type="Gene3D" id="1.20.1250.20">
    <property type="entry name" value="MFS general substrate transporter like domains"/>
    <property type="match status" value="1"/>
</dbReference>
<keyword evidence="2 6" id="KW-0812">Transmembrane</keyword>
<feature type="domain" description="Major facilitator superfamily (MFS) profile" evidence="7">
    <location>
        <begin position="243"/>
        <end position="679"/>
    </location>
</feature>
<dbReference type="CDD" id="cd17323">
    <property type="entry name" value="MFS_Tpo1_MDR_like"/>
    <property type="match status" value="1"/>
</dbReference>
<feature type="region of interest" description="Disordered" evidence="5">
    <location>
        <begin position="38"/>
        <end position="88"/>
    </location>
</feature>
<dbReference type="InterPro" id="IPR020846">
    <property type="entry name" value="MFS_dom"/>
</dbReference>
<keyword evidence="9" id="KW-1185">Reference proteome</keyword>
<sequence>MSGFDRPHIVNNLADGDSIPNESAIQSISSASSISSSDLSINSAAPKDHQVISPVPIAYQDDDRDGDDDTPRSTRRVSFGNNPERTRSYSSTYTYAGQALGALRHTLSGTGSIDTKASKNLTRQSTSLSVRDIYGDMDDNEVRLRRTATRNTILNSLAKRVQSAGDEAAGITHDVEEKDYDGHISLQSISRKSNIYEDLPDTTVPTKDYGQEFAKIDPELVTWDGPDDPEYPRNWSTKQKVWQTTIVALYTFVSPITSSIPSPAMPQISQSLGMENNQFLESFSVSIMILAWALGPLVIAPISESDRVGRRPVLNASIWINLFFNLGCGFSRTPAQLCICRFLGGLGGCAALNVGAGTLADLWNDDQRLVAMAFYSICPTLGPVLSPVASSFIVANMNWRWVFHFLSIFNAAIAIVGTIFFRETYSPTLLYNKCQALKKETDNKHLHTIYEIADGETKWGQFMVTVSRPVKLLFTHPMVLGLGSFMAFTYGFMYLMIVTFPKVYKVKYGFSVQITGLMYLPMGVGYILGIIFFTIAIDKIYKKLTARNGGVPKPEYRLPCLCFSGVGIPVGLIWYGWSAEKELHWIMPAIGTAIYAFSFIAVFQTIQNYLIDMNNRFAASAVAAAAVFRSFFGFSFPLFANKMYDRLGYGWGNTMCGLVGLVLGLPFPIFCLMYGERLREWANRKMEEEQAKRDEKNLLRLKKLNDEKAF</sequence>
<name>A0ABP0EBS1_9ASCO</name>
<keyword evidence="4 6" id="KW-0472">Membrane</keyword>
<evidence type="ECO:0000259" key="7">
    <source>
        <dbReference type="PROSITE" id="PS50850"/>
    </source>
</evidence>
<evidence type="ECO:0000256" key="6">
    <source>
        <dbReference type="SAM" id="Phobius"/>
    </source>
</evidence>
<feature type="transmembrane region" description="Helical" evidence="6">
    <location>
        <begin position="241"/>
        <end position="262"/>
    </location>
</feature>
<dbReference type="EMBL" id="OZ004255">
    <property type="protein sequence ID" value="CAK7899055.1"/>
    <property type="molecule type" value="Genomic_DNA"/>
</dbReference>
<feature type="compositionally biased region" description="Polar residues" evidence="5">
    <location>
        <begin position="79"/>
        <end position="88"/>
    </location>
</feature>
<evidence type="ECO:0000256" key="3">
    <source>
        <dbReference type="ARBA" id="ARBA00022989"/>
    </source>
</evidence>
<feature type="transmembrane region" description="Helical" evidence="6">
    <location>
        <begin position="583"/>
        <end position="605"/>
    </location>
</feature>
<protein>
    <submittedName>
        <fullName evidence="8">Major facilitator superfamily multidrug transporter Flu1p</fullName>
    </submittedName>
</protein>
<feature type="region of interest" description="Disordered" evidence="5">
    <location>
        <begin position="1"/>
        <end position="20"/>
    </location>
</feature>
<feature type="transmembrane region" description="Helical" evidence="6">
    <location>
        <begin position="651"/>
        <end position="675"/>
    </location>
</feature>
<evidence type="ECO:0000256" key="4">
    <source>
        <dbReference type="ARBA" id="ARBA00023136"/>
    </source>
</evidence>
<feature type="transmembrane region" description="Helical" evidence="6">
    <location>
        <begin position="517"/>
        <end position="537"/>
    </location>
</feature>
<evidence type="ECO:0000313" key="8">
    <source>
        <dbReference type="EMBL" id="CAK7899055.1"/>
    </source>
</evidence>
<keyword evidence="3 6" id="KW-1133">Transmembrane helix</keyword>
<organism evidence="8 9">
    <name type="scientific">[Candida] anglica</name>
    <dbReference type="NCBI Taxonomy" id="148631"/>
    <lineage>
        <taxon>Eukaryota</taxon>
        <taxon>Fungi</taxon>
        <taxon>Dikarya</taxon>
        <taxon>Ascomycota</taxon>
        <taxon>Saccharomycotina</taxon>
        <taxon>Pichiomycetes</taxon>
        <taxon>Debaryomycetaceae</taxon>
        <taxon>Kurtzmaniella</taxon>
    </lineage>
</organism>
<dbReference type="PROSITE" id="PS50850">
    <property type="entry name" value="MFS"/>
    <property type="match status" value="1"/>
</dbReference>